<dbReference type="InterPro" id="IPR006837">
    <property type="entry name" value="Divergent_DAC"/>
</dbReference>
<dbReference type="EMBL" id="CP011025">
    <property type="protein sequence ID" value="ATC87890.1"/>
    <property type="molecule type" value="Genomic_DNA"/>
</dbReference>
<name>A0A290S9I6_9GAMM</name>
<dbReference type="Pfam" id="PF04748">
    <property type="entry name" value="Polysacc_deac_2"/>
    <property type="match status" value="1"/>
</dbReference>
<gene>
    <name evidence="1" type="ORF">PARC_a3535</name>
</gene>
<dbReference type="AlphaFoldDB" id="A0A290S9I6"/>
<proteinExistence type="predicted"/>
<dbReference type="KEGG" id="part:PARC_a3535"/>
<evidence type="ECO:0008006" key="3">
    <source>
        <dbReference type="Google" id="ProtNLM"/>
    </source>
</evidence>
<dbReference type="Proteomes" id="UP000016505">
    <property type="component" value="Chromosome I"/>
</dbReference>
<protein>
    <recommendedName>
        <fullName evidence="3">Divergent polysaccharide deacetylase family protein</fullName>
    </recommendedName>
</protein>
<dbReference type="CDD" id="cd10936">
    <property type="entry name" value="CE4_DAC2"/>
    <property type="match status" value="1"/>
</dbReference>
<reference evidence="1 2" key="1">
    <citation type="journal article" date="2012" name="J. Bacteriol.">
        <title>Genome sequences of type strains of seven species of the marine bacterium Pseudoalteromonas.</title>
        <authorList>
            <person name="Xie B.B."/>
            <person name="Shu Y.L."/>
            <person name="Qin Q.L."/>
            <person name="Rong J.C."/>
            <person name="Zhang X.Y."/>
            <person name="Chen X.L."/>
            <person name="Shi M."/>
            <person name="He H.L."/>
            <person name="Zhou B.C."/>
            <person name="Zhang Y.Z."/>
        </authorList>
    </citation>
    <scope>NUCLEOTIDE SEQUENCE [LARGE SCALE GENOMIC DNA]</scope>
    <source>
        <strain evidence="1 2">A 37-1-2</strain>
    </source>
</reference>
<dbReference type="PANTHER" id="PTHR30105">
    <property type="entry name" value="UNCHARACTERIZED YIBQ-RELATED"/>
    <property type="match status" value="1"/>
</dbReference>
<dbReference type="SUPFAM" id="SSF88713">
    <property type="entry name" value="Glycoside hydrolase/deacetylase"/>
    <property type="match status" value="1"/>
</dbReference>
<dbReference type="GO" id="GO:0005975">
    <property type="term" value="P:carbohydrate metabolic process"/>
    <property type="evidence" value="ECO:0007669"/>
    <property type="project" value="InterPro"/>
</dbReference>
<dbReference type="PANTHER" id="PTHR30105:SF2">
    <property type="entry name" value="DIVERGENT POLYSACCHARIDE DEACETYLASE SUPERFAMILY"/>
    <property type="match status" value="1"/>
</dbReference>
<evidence type="ECO:0000313" key="2">
    <source>
        <dbReference type="Proteomes" id="UP000016505"/>
    </source>
</evidence>
<dbReference type="InterPro" id="IPR011330">
    <property type="entry name" value="Glyco_hydro/deAcase_b/a-brl"/>
</dbReference>
<sequence length="269" mass="30135">MYKLLNKAKKIIKTINVKIIKWLILAICFSSTTISAKQIAIVIDDIGYHQRDLEFLSLPGQLSYSILPHTPYSQIFATLASQSNKELLLHVPMQALNGKELGPGALTLNMNKEQLQQTLGTALASLPQVKGVNNHMGSALTQKSQAMKWTMEVLKKRHLYFLDSRTTELSQAQNAANFLGVANISRQVFLDNITTPEQLQLRLEELKQLATIHNSAIAIAHPYPETIEFLRHALPELTKQGFELVPVSQLVERKYIQLAQAEGKEISAR</sequence>
<organism evidence="1 2">
    <name type="scientific">Pseudoalteromonas arctica A 37-1-2</name>
    <dbReference type="NCBI Taxonomy" id="1117313"/>
    <lineage>
        <taxon>Bacteria</taxon>
        <taxon>Pseudomonadati</taxon>
        <taxon>Pseudomonadota</taxon>
        <taxon>Gammaproteobacteria</taxon>
        <taxon>Alteromonadales</taxon>
        <taxon>Pseudoalteromonadaceae</taxon>
        <taxon>Pseudoalteromonas</taxon>
    </lineage>
</organism>
<evidence type="ECO:0000313" key="1">
    <source>
        <dbReference type="EMBL" id="ATC87890.1"/>
    </source>
</evidence>
<accession>A0A290S9I6</accession>
<dbReference type="Gene3D" id="3.20.20.370">
    <property type="entry name" value="Glycoside hydrolase/deacetylase"/>
    <property type="match status" value="1"/>
</dbReference>